<evidence type="ECO:0000256" key="1">
    <source>
        <dbReference type="SAM" id="MobiDB-lite"/>
    </source>
</evidence>
<feature type="compositionally biased region" description="Polar residues" evidence="1">
    <location>
        <begin position="375"/>
        <end position="384"/>
    </location>
</feature>
<accession>A0A2G5HFV5</accession>
<organism evidence="2 3">
    <name type="scientific">Cercospora beticola</name>
    <name type="common">Sugarbeet leaf spot fungus</name>
    <dbReference type="NCBI Taxonomy" id="122368"/>
    <lineage>
        <taxon>Eukaryota</taxon>
        <taxon>Fungi</taxon>
        <taxon>Dikarya</taxon>
        <taxon>Ascomycota</taxon>
        <taxon>Pezizomycotina</taxon>
        <taxon>Dothideomycetes</taxon>
        <taxon>Dothideomycetidae</taxon>
        <taxon>Mycosphaerellales</taxon>
        <taxon>Mycosphaerellaceae</taxon>
        <taxon>Cercospora</taxon>
    </lineage>
</organism>
<feature type="region of interest" description="Disordered" evidence="1">
    <location>
        <begin position="38"/>
        <end position="275"/>
    </location>
</feature>
<evidence type="ECO:0000313" key="3">
    <source>
        <dbReference type="Proteomes" id="UP000230605"/>
    </source>
</evidence>
<name>A0A2G5HFV5_CERBT</name>
<gene>
    <name evidence="2" type="ORF">CB0940_09463</name>
</gene>
<proteinExistence type="predicted"/>
<dbReference type="AlphaFoldDB" id="A0A2G5HFV5"/>
<feature type="compositionally biased region" description="Low complexity" evidence="1">
    <location>
        <begin position="95"/>
        <end position="106"/>
    </location>
</feature>
<feature type="compositionally biased region" description="Polar residues" evidence="1">
    <location>
        <begin position="187"/>
        <end position="199"/>
    </location>
</feature>
<protein>
    <submittedName>
        <fullName evidence="2">Uncharacterized protein</fullName>
    </submittedName>
</protein>
<dbReference type="EMBL" id="LKMD01000106">
    <property type="protein sequence ID" value="PIA91466.1"/>
    <property type="molecule type" value="Genomic_DNA"/>
</dbReference>
<dbReference type="Proteomes" id="UP000230605">
    <property type="component" value="Chromosome 7"/>
</dbReference>
<feature type="compositionally biased region" description="Polar residues" evidence="1">
    <location>
        <begin position="107"/>
        <end position="120"/>
    </location>
</feature>
<comment type="caution">
    <text evidence="2">The sequence shown here is derived from an EMBL/GenBank/DDBJ whole genome shotgun (WGS) entry which is preliminary data.</text>
</comment>
<dbReference type="OrthoDB" id="3646912at2759"/>
<feature type="compositionally biased region" description="Low complexity" evidence="1">
    <location>
        <begin position="56"/>
        <end position="86"/>
    </location>
</feature>
<feature type="compositionally biased region" description="Low complexity" evidence="1">
    <location>
        <begin position="335"/>
        <end position="349"/>
    </location>
</feature>
<sequence>MHDICAIYIVNKDPCHWRTENFSSGRKKFENKWLHKHGDHGKPVYYADPEEETDNSTRSRSGTGSSSRPGSRLASLSFLSSRRNSSQRQPIDPPSRSSSFFCRGSSQQPQARRSFAVQQSNHRRHGSGLSASDRRRSGSGIGSRPTPYNSSPDAFDTAFRVPAFPDSGYVSRDDDPDMGFLPEDHQTLQSPSQMGNSMTLAKLHEQEVQQHQHQKQQQRPMSDAPPVLGQSSTVARGMAPERTSSQELRGRASSFTLGSSGSSANPSPKPAVEPVVSPGALAEQYEAPSALSHEHATDQMADSRVAGLRGFEGDRDGYFSHLGEAAPRPKQPERAQTAAPSSSSTSNPAEIPASSGHRSCTRLTAEEARRARKPFTTTRALTGY</sequence>
<evidence type="ECO:0000313" key="2">
    <source>
        <dbReference type="EMBL" id="PIA91466.1"/>
    </source>
</evidence>
<feature type="compositionally biased region" description="Low complexity" evidence="1">
    <location>
        <begin position="253"/>
        <end position="263"/>
    </location>
</feature>
<reference evidence="2 3" key="1">
    <citation type="submission" date="2015-10" db="EMBL/GenBank/DDBJ databases">
        <title>The cercosporin biosynthetic gene cluster was horizontally transferred to several fungal lineages and shown to be expanded in Cercospora beticola based on microsynteny with recipient genomes.</title>
        <authorList>
            <person name="De Jonge R."/>
            <person name="Ebert M.K."/>
            <person name="Suttle J.C."/>
            <person name="Jurick Ii W.M."/>
            <person name="Secor G.A."/>
            <person name="Thomma B.P."/>
            <person name="Van De Peer Y."/>
            <person name="Bolton M.D."/>
        </authorList>
    </citation>
    <scope>NUCLEOTIDE SEQUENCE [LARGE SCALE GENOMIC DNA]</scope>
    <source>
        <strain evidence="2 3">09-40</strain>
    </source>
</reference>
<feature type="region of interest" description="Disordered" evidence="1">
    <location>
        <begin position="316"/>
        <end position="384"/>
    </location>
</feature>